<dbReference type="PANTHER" id="PTHR43280:SF28">
    <property type="entry name" value="HTH-TYPE TRANSCRIPTIONAL ACTIVATOR RHAS"/>
    <property type="match status" value="1"/>
</dbReference>
<dbReference type="InterPro" id="IPR018060">
    <property type="entry name" value="HTH_AraC"/>
</dbReference>
<sequence length="288" mass="33449">MTEIKKRLLFSASENSLPLFIESIGYNPQEEDFARPEGYPYYHWLQTIEGKGSFSFGGQEYILDAGKGVLLMPFTPHSYYSIGEKWSTVYVTFTGAVVEGIMESLDIDYSALYEESKEEKSISKIIYQIMDNIDHNSEFSRLDSSELLYKFMVILKKHKKIKNQHSISHYYDKLRPIVVWLEENYAEDIGLQDMVEQAGISSQYLTTLFREAFKMSPYSFLIQLRIREAKKRLITHNDLPLNYIASSVGFNDTSNFIATFKRIEGITPKKYTKLFMQNSEVNKDKNTL</sequence>
<dbReference type="SUPFAM" id="SSF46689">
    <property type="entry name" value="Homeodomain-like"/>
    <property type="match status" value="2"/>
</dbReference>
<dbReference type="Pfam" id="PF12833">
    <property type="entry name" value="HTH_18"/>
    <property type="match status" value="1"/>
</dbReference>
<feature type="domain" description="HTH araC/xylS-type" evidence="4">
    <location>
        <begin position="175"/>
        <end position="274"/>
    </location>
</feature>
<evidence type="ECO:0000256" key="3">
    <source>
        <dbReference type="ARBA" id="ARBA00023163"/>
    </source>
</evidence>
<dbReference type="SUPFAM" id="SSF51215">
    <property type="entry name" value="Regulatory protein AraC"/>
    <property type="match status" value="1"/>
</dbReference>
<keyword evidence="1" id="KW-0805">Transcription regulation</keyword>
<gene>
    <name evidence="5" type="ORF">J7W16_15540</name>
</gene>
<name>A0A940WVL4_9BACI</name>
<dbReference type="PANTHER" id="PTHR43280">
    <property type="entry name" value="ARAC-FAMILY TRANSCRIPTIONAL REGULATOR"/>
    <property type="match status" value="1"/>
</dbReference>
<organism evidence="5 6">
    <name type="scientific">Halalkalibacter suaedae</name>
    <dbReference type="NCBI Taxonomy" id="2822140"/>
    <lineage>
        <taxon>Bacteria</taxon>
        <taxon>Bacillati</taxon>
        <taxon>Bacillota</taxon>
        <taxon>Bacilli</taxon>
        <taxon>Bacillales</taxon>
        <taxon>Bacillaceae</taxon>
        <taxon>Halalkalibacter</taxon>
    </lineage>
</organism>
<dbReference type="SMART" id="SM00342">
    <property type="entry name" value="HTH_ARAC"/>
    <property type="match status" value="1"/>
</dbReference>
<keyword evidence="3" id="KW-0804">Transcription</keyword>
<dbReference type="InterPro" id="IPR009057">
    <property type="entry name" value="Homeodomain-like_sf"/>
</dbReference>
<dbReference type="PROSITE" id="PS00041">
    <property type="entry name" value="HTH_ARAC_FAMILY_1"/>
    <property type="match status" value="1"/>
</dbReference>
<evidence type="ECO:0000313" key="6">
    <source>
        <dbReference type="Proteomes" id="UP000678228"/>
    </source>
</evidence>
<comment type="caution">
    <text evidence="5">The sequence shown here is derived from an EMBL/GenBank/DDBJ whole genome shotgun (WGS) entry which is preliminary data.</text>
</comment>
<dbReference type="Pfam" id="PF02311">
    <property type="entry name" value="AraC_binding"/>
    <property type="match status" value="1"/>
</dbReference>
<dbReference type="InterPro" id="IPR018062">
    <property type="entry name" value="HTH_AraC-typ_CS"/>
</dbReference>
<evidence type="ECO:0000313" key="5">
    <source>
        <dbReference type="EMBL" id="MBP3952538.1"/>
    </source>
</evidence>
<dbReference type="InterPro" id="IPR037923">
    <property type="entry name" value="HTH-like"/>
</dbReference>
<dbReference type="AlphaFoldDB" id="A0A940WVL4"/>
<keyword evidence="2" id="KW-0238">DNA-binding</keyword>
<dbReference type="InterPro" id="IPR003313">
    <property type="entry name" value="AraC-bd"/>
</dbReference>
<keyword evidence="6" id="KW-1185">Reference proteome</keyword>
<dbReference type="Gene3D" id="2.60.120.280">
    <property type="entry name" value="Regulatory protein AraC"/>
    <property type="match status" value="1"/>
</dbReference>
<protein>
    <submittedName>
        <fullName evidence="5">AraC family transcriptional regulator</fullName>
    </submittedName>
</protein>
<evidence type="ECO:0000256" key="2">
    <source>
        <dbReference type="ARBA" id="ARBA00023125"/>
    </source>
</evidence>
<proteinExistence type="predicted"/>
<dbReference type="EMBL" id="JAGKSQ010000006">
    <property type="protein sequence ID" value="MBP3952538.1"/>
    <property type="molecule type" value="Genomic_DNA"/>
</dbReference>
<dbReference type="Gene3D" id="1.10.10.60">
    <property type="entry name" value="Homeodomain-like"/>
    <property type="match status" value="2"/>
</dbReference>
<dbReference type="GO" id="GO:0043565">
    <property type="term" value="F:sequence-specific DNA binding"/>
    <property type="evidence" value="ECO:0007669"/>
    <property type="project" value="InterPro"/>
</dbReference>
<dbReference type="RefSeq" id="WP_210598327.1">
    <property type="nucleotide sequence ID" value="NZ_JAGKSQ010000006.1"/>
</dbReference>
<dbReference type="PROSITE" id="PS01124">
    <property type="entry name" value="HTH_ARAC_FAMILY_2"/>
    <property type="match status" value="1"/>
</dbReference>
<dbReference type="GO" id="GO:0003700">
    <property type="term" value="F:DNA-binding transcription factor activity"/>
    <property type="evidence" value="ECO:0007669"/>
    <property type="project" value="InterPro"/>
</dbReference>
<evidence type="ECO:0000256" key="1">
    <source>
        <dbReference type="ARBA" id="ARBA00023015"/>
    </source>
</evidence>
<reference evidence="5" key="1">
    <citation type="submission" date="2021-03" db="EMBL/GenBank/DDBJ databases">
        <title>Bacillus suaedae sp. nov., isolated from Suaeda aralocaspica.</title>
        <authorList>
            <person name="Lei R.F.R."/>
        </authorList>
    </citation>
    <scope>NUCLEOTIDE SEQUENCE</scope>
    <source>
        <strain evidence="5">YZJH907-2</strain>
    </source>
</reference>
<dbReference type="Proteomes" id="UP000678228">
    <property type="component" value="Unassembled WGS sequence"/>
</dbReference>
<accession>A0A940WVL4</accession>
<evidence type="ECO:0000259" key="4">
    <source>
        <dbReference type="PROSITE" id="PS01124"/>
    </source>
</evidence>